<proteinExistence type="predicted"/>
<dbReference type="AlphaFoldDB" id="A0A5E4RH17"/>
<evidence type="ECO:0000313" key="1">
    <source>
        <dbReference type="EMBL" id="VVD66542.1"/>
    </source>
</evidence>
<accession>A0A5E4RH17</accession>
<name>A0A5E4RH17_9BURK</name>
<dbReference type="EMBL" id="CABPSI010000001">
    <property type="protein sequence ID" value="VVD66542.1"/>
    <property type="molecule type" value="Genomic_DNA"/>
</dbReference>
<keyword evidence="2" id="KW-1185">Reference proteome</keyword>
<organism evidence="1 2">
    <name type="scientific">Pandoraea iniqua</name>
    <dbReference type="NCBI Taxonomy" id="2508288"/>
    <lineage>
        <taxon>Bacteria</taxon>
        <taxon>Pseudomonadati</taxon>
        <taxon>Pseudomonadota</taxon>
        <taxon>Betaproteobacteria</taxon>
        <taxon>Burkholderiales</taxon>
        <taxon>Burkholderiaceae</taxon>
        <taxon>Pandoraea</taxon>
    </lineage>
</organism>
<reference evidence="1 2" key="1">
    <citation type="submission" date="2019-08" db="EMBL/GenBank/DDBJ databases">
        <authorList>
            <person name="Peeters C."/>
        </authorList>
    </citation>
    <scope>NUCLEOTIDE SEQUENCE [LARGE SCALE GENOMIC DNA]</scope>
    <source>
        <strain evidence="1 2">LMG 31115</strain>
    </source>
</reference>
<evidence type="ECO:0000313" key="2">
    <source>
        <dbReference type="Proteomes" id="UP000333828"/>
    </source>
</evidence>
<evidence type="ECO:0008006" key="3">
    <source>
        <dbReference type="Google" id="ProtNLM"/>
    </source>
</evidence>
<dbReference type="InterPro" id="IPR009561">
    <property type="entry name" value="DUF1177"/>
</dbReference>
<sequence length="313" mass="33240">MALQQTLAVYELIDLPSVNGDDIVALFAPYTDAGVTVTVERVTEGRVADFIKIVVPGAAGKTAGGTAPTLGLIGRNGAIGARPDRIAQVSDADGATAVIAAGLKLAQLRARGDTLQGDVIVTTHLCTDAPITPRQPVDFMGMPCSSTTMNQFEVDAAMDAILSVDTSKGNRVFNERGFAITPTSKQGYLLRVSDSLLNIMQQTTGHLPRVMPLTTQDITDYDNGLYHINSIMQPTVATEAPVVGVPITAQAAVAGSGGSASHEVDIAEAVRFCVEVAIQYTDRQRYQCDFYSETEYARLLELYGPMTVLQKAA</sequence>
<protein>
    <recommendedName>
        <fullName evidence="3">DUF1177 domain-containing protein</fullName>
    </recommendedName>
</protein>
<dbReference type="Proteomes" id="UP000333828">
    <property type="component" value="Unassembled WGS sequence"/>
</dbReference>
<dbReference type="Pfam" id="PF06675">
    <property type="entry name" value="DUF1177"/>
    <property type="match status" value="1"/>
</dbReference>
<gene>
    <name evidence="1" type="ORF">PIN31115_00370</name>
</gene>
<dbReference type="RefSeq" id="WP_058376704.1">
    <property type="nucleotide sequence ID" value="NZ_CABPSF010000001.1"/>
</dbReference>